<dbReference type="Gene3D" id="3.80.10.10">
    <property type="entry name" value="Ribonuclease Inhibitor"/>
    <property type="match status" value="2"/>
</dbReference>
<dbReference type="PANTHER" id="PTHR24114">
    <property type="entry name" value="LEUCINE RICH REPEAT FAMILY PROTEIN"/>
    <property type="match status" value="1"/>
</dbReference>
<dbReference type="AlphaFoldDB" id="A0AA88XZR4"/>
<evidence type="ECO:0000313" key="2">
    <source>
        <dbReference type="Proteomes" id="UP001186944"/>
    </source>
</evidence>
<accession>A0AA88XZR4</accession>
<dbReference type="InterPro" id="IPR052394">
    <property type="entry name" value="LRR-containing"/>
</dbReference>
<keyword evidence="2" id="KW-1185">Reference proteome</keyword>
<dbReference type="Pfam" id="PF13516">
    <property type="entry name" value="LRR_6"/>
    <property type="match status" value="5"/>
</dbReference>
<reference evidence="1" key="1">
    <citation type="submission" date="2019-08" db="EMBL/GenBank/DDBJ databases">
        <title>The improved chromosome-level genome for the pearl oyster Pinctada fucata martensii using PacBio sequencing and Hi-C.</title>
        <authorList>
            <person name="Zheng Z."/>
        </authorList>
    </citation>
    <scope>NUCLEOTIDE SEQUENCE</scope>
    <source>
        <strain evidence="1">ZZ-2019</strain>
        <tissue evidence="1">Adductor muscle</tissue>
    </source>
</reference>
<gene>
    <name evidence="1" type="ORF">FSP39_012377</name>
</gene>
<evidence type="ECO:0000313" key="1">
    <source>
        <dbReference type="EMBL" id="KAK3093186.1"/>
    </source>
</evidence>
<feature type="non-terminal residue" evidence="1">
    <location>
        <position position="1"/>
    </location>
</feature>
<dbReference type="EMBL" id="VSWD01000009">
    <property type="protein sequence ID" value="KAK3093186.1"/>
    <property type="molecule type" value="Genomic_DNA"/>
</dbReference>
<dbReference type="SUPFAM" id="SSF52047">
    <property type="entry name" value="RNI-like"/>
    <property type="match status" value="1"/>
</dbReference>
<dbReference type="InterPro" id="IPR032675">
    <property type="entry name" value="LRR_dom_sf"/>
</dbReference>
<dbReference type="SMART" id="SM00368">
    <property type="entry name" value="LRR_RI"/>
    <property type="match status" value="5"/>
</dbReference>
<name>A0AA88XZR4_PINIB</name>
<dbReference type="PANTHER" id="PTHR24114:SF50">
    <property type="entry name" value="RNI-LIKE PROTEIN"/>
    <property type="match status" value="1"/>
</dbReference>
<dbReference type="InterPro" id="IPR001611">
    <property type="entry name" value="Leu-rich_rpt"/>
</dbReference>
<protein>
    <submittedName>
        <fullName evidence="1">Uncharacterized protein</fullName>
    </submittedName>
</protein>
<comment type="caution">
    <text evidence="1">The sequence shown here is derived from an EMBL/GenBank/DDBJ whole genome shotgun (WGS) entry which is preliminary data.</text>
</comment>
<dbReference type="Proteomes" id="UP001186944">
    <property type="component" value="Unassembled WGS sequence"/>
</dbReference>
<proteinExistence type="predicted"/>
<sequence>LYSFLQSIYPISRNNTKRSKISPKGNLQRNTISRSRTHEIDEEAEAELLFLTDISRPTTTASPTRSEEIEDPLETAPKELLSPPDVRAEIYRRESSRLSVVPVSSYLKKPTRNSLAIRNSAIGPRGAMALSAPLMLDCNMTHLDLAGNSIGASGLDCLIESFHESMTVTHLNLSDNDLGTEGAKILCQAMMAKKCVFETLNLSGNNESLDTLNISWNHIRRKSAYAFMKGIKTNIGLKTLDISFNGLGSEGAKGLAVSLKKNRSLTELDLSHNRLLDEDVILIGKSLANNDGLKILKV</sequence>
<organism evidence="1 2">
    <name type="scientific">Pinctada imbricata</name>
    <name type="common">Atlantic pearl-oyster</name>
    <name type="synonym">Pinctada martensii</name>
    <dbReference type="NCBI Taxonomy" id="66713"/>
    <lineage>
        <taxon>Eukaryota</taxon>
        <taxon>Metazoa</taxon>
        <taxon>Spiralia</taxon>
        <taxon>Lophotrochozoa</taxon>
        <taxon>Mollusca</taxon>
        <taxon>Bivalvia</taxon>
        <taxon>Autobranchia</taxon>
        <taxon>Pteriomorphia</taxon>
        <taxon>Pterioida</taxon>
        <taxon>Pterioidea</taxon>
        <taxon>Pteriidae</taxon>
        <taxon>Pinctada</taxon>
    </lineage>
</organism>